<gene>
    <name evidence="5" type="ORF">PYK22_03055</name>
</gene>
<keyword evidence="6" id="KW-1185">Reference proteome</keyword>
<dbReference type="PROSITE" id="PS00892">
    <property type="entry name" value="HIT_1"/>
    <property type="match status" value="1"/>
</dbReference>
<proteinExistence type="predicted"/>
<evidence type="ECO:0000313" key="6">
    <source>
        <dbReference type="Proteomes" id="UP000031518"/>
    </source>
</evidence>
<dbReference type="PANTHER" id="PTHR23089">
    <property type="entry name" value="HISTIDINE TRIAD HIT PROTEIN"/>
    <property type="match status" value="1"/>
</dbReference>
<sequence>MTRTDCIFCRIIAGELPATVVHQDEICVAFRDINPQAPVHILVVPREHFASLDEATPERRETLGHLLVTAARVANAEGLTEKRGGYRTVINTGPGVGQSVFHLHLHVLGGRPMSWPPG</sequence>
<dbReference type="Proteomes" id="UP000031518">
    <property type="component" value="Unassembled WGS sequence"/>
</dbReference>
<feature type="domain" description="HIT" evidence="4">
    <location>
        <begin position="7"/>
        <end position="118"/>
    </location>
</feature>
<evidence type="ECO:0000256" key="2">
    <source>
        <dbReference type="PIRSR" id="PIRSR601310-3"/>
    </source>
</evidence>
<dbReference type="RefSeq" id="WP_041978553.1">
    <property type="nucleotide sequence ID" value="NZ_CBXV010000008.1"/>
</dbReference>
<feature type="active site" description="Tele-AMP-histidine intermediate" evidence="1">
    <location>
        <position position="104"/>
    </location>
</feature>
<dbReference type="InterPro" id="IPR001310">
    <property type="entry name" value="Histidine_triad_HIT"/>
</dbReference>
<dbReference type="InterPro" id="IPR011146">
    <property type="entry name" value="HIT-like"/>
</dbReference>
<feature type="short sequence motif" description="Histidine triad motif" evidence="2 3">
    <location>
        <begin position="102"/>
        <end position="106"/>
    </location>
</feature>
<evidence type="ECO:0000259" key="4">
    <source>
        <dbReference type="PROSITE" id="PS51084"/>
    </source>
</evidence>
<evidence type="ECO:0000256" key="3">
    <source>
        <dbReference type="PROSITE-ProRule" id="PRU00464"/>
    </source>
</evidence>
<dbReference type="STRING" id="454194.PYK22_03055"/>
<name>A0A0B6X0Z0_9BACT</name>
<organism evidence="5 6">
    <name type="scientific">Pyrinomonas methylaliphatogenes</name>
    <dbReference type="NCBI Taxonomy" id="454194"/>
    <lineage>
        <taxon>Bacteria</taxon>
        <taxon>Pseudomonadati</taxon>
        <taxon>Acidobacteriota</taxon>
        <taxon>Blastocatellia</taxon>
        <taxon>Blastocatellales</taxon>
        <taxon>Pyrinomonadaceae</taxon>
        <taxon>Pyrinomonas</taxon>
    </lineage>
</organism>
<dbReference type="SUPFAM" id="SSF54197">
    <property type="entry name" value="HIT-like"/>
    <property type="match status" value="1"/>
</dbReference>
<dbReference type="PROSITE" id="PS51084">
    <property type="entry name" value="HIT_2"/>
    <property type="match status" value="1"/>
</dbReference>
<evidence type="ECO:0000256" key="1">
    <source>
        <dbReference type="PIRSR" id="PIRSR601310-1"/>
    </source>
</evidence>
<dbReference type="EMBL" id="CBXV010000008">
    <property type="protein sequence ID" value="CDM67006.1"/>
    <property type="molecule type" value="Genomic_DNA"/>
</dbReference>
<dbReference type="InterPro" id="IPR036265">
    <property type="entry name" value="HIT-like_sf"/>
</dbReference>
<dbReference type="Gene3D" id="3.30.428.10">
    <property type="entry name" value="HIT-like"/>
    <property type="match status" value="1"/>
</dbReference>
<reference evidence="5 6" key="1">
    <citation type="submission" date="2013-12" db="EMBL/GenBank/DDBJ databases">
        <authorList>
            <person name="Stott M."/>
        </authorList>
    </citation>
    <scope>NUCLEOTIDE SEQUENCE [LARGE SCALE GENOMIC DNA]</scope>
    <source>
        <strain evidence="5 6">K22</strain>
    </source>
</reference>
<dbReference type="PRINTS" id="PR00332">
    <property type="entry name" value="HISTRIAD"/>
</dbReference>
<dbReference type="CDD" id="cd01276">
    <property type="entry name" value="PKCI_related"/>
    <property type="match status" value="1"/>
</dbReference>
<accession>A0A0B6X0Z0</accession>
<evidence type="ECO:0000313" key="5">
    <source>
        <dbReference type="EMBL" id="CDM67006.1"/>
    </source>
</evidence>
<dbReference type="OrthoDB" id="9784774at2"/>
<dbReference type="InterPro" id="IPR019808">
    <property type="entry name" value="Histidine_triad_CS"/>
</dbReference>
<dbReference type="Pfam" id="PF01230">
    <property type="entry name" value="HIT"/>
    <property type="match status" value="1"/>
</dbReference>
<dbReference type="GO" id="GO:0016787">
    <property type="term" value="F:hydrolase activity"/>
    <property type="evidence" value="ECO:0007669"/>
    <property type="project" value="UniProtKB-KW"/>
</dbReference>
<dbReference type="AlphaFoldDB" id="A0A0B6X0Z0"/>
<reference evidence="5 6" key="2">
    <citation type="submission" date="2015-01" db="EMBL/GenBank/DDBJ databases">
        <title>Complete genome sequence of Pyrinomonas methylaliphatogenes type strain K22T.</title>
        <authorList>
            <person name="Lee K.C.Y."/>
            <person name="Power J.F."/>
            <person name="Dunfield P.F."/>
            <person name="Morgan X.C."/>
            <person name="Huttenhower C."/>
            <person name="Stott M.B."/>
        </authorList>
    </citation>
    <scope>NUCLEOTIDE SEQUENCE [LARGE SCALE GENOMIC DNA]</scope>
    <source>
        <strain evidence="5 6">K22</strain>
    </source>
</reference>
<protein>
    <submittedName>
        <fullName evidence="5">HIT family hydrolase, diadenosine tetraphosphate hydrolase</fullName>
    </submittedName>
</protein>
<keyword evidence="5" id="KW-0378">Hydrolase</keyword>